<feature type="transmembrane region" description="Helical" evidence="6">
    <location>
        <begin position="98"/>
        <end position="116"/>
    </location>
</feature>
<feature type="transmembrane region" description="Helical" evidence="6">
    <location>
        <begin position="534"/>
        <end position="558"/>
    </location>
</feature>
<feature type="transmembrane region" description="Helical" evidence="6">
    <location>
        <begin position="122"/>
        <end position="139"/>
    </location>
</feature>
<feature type="transmembrane region" description="Helical" evidence="6">
    <location>
        <begin position="457"/>
        <end position="476"/>
    </location>
</feature>
<accession>A0A9X4P1M4</accession>
<keyword evidence="3 6" id="KW-0812">Transmembrane</keyword>
<feature type="transmembrane region" description="Helical" evidence="6">
    <location>
        <begin position="32"/>
        <end position="50"/>
    </location>
</feature>
<feature type="transmembrane region" description="Helical" evidence="6">
    <location>
        <begin position="223"/>
        <end position="249"/>
    </location>
</feature>
<sequence length="648" mass="67390">MKKLSKTAYGGVAGKDYLPYEDGRKKSAGNPVVIVIGIILAILFAASTAYSGMRAGLTVAAGIPGAILGSGLLSIFIRKNNFLMKNILQSMATGGESIASGLIFVLPAVILIGQQVSFFEGVIVGVSAVLVSLGILSFVQDYLLVEEHGTLVYPEAMAISETLVASSTGGNSLKYMGIGFGFGVGGLITAFTSAVFGVVNNVVSYTNETFYKWKLEIEVNPMLAAIGFIVGLEVAVMMFAGSILANFGIAPLIGYFSEMAGNGHHVWNDPSTSIQAMNFAAISGSYVKYIGAGMMISGGMIGAIRLIPTIINSVKATLDGRKNAEAGERDSLGIFAILIGIVATFVVGFIISGGNIAMTFLAGILSIVLSMLFIIVAGRLTGTIGTSNLPVSGMTIASLVILTLVFLTMGWTSSADLKSLLLFGTFIVVAISVAGGYTQAQKVTFITGGNKYEVRRFFLVAAVLGVVVVTGVIVLLRDQLALTGDAAQFALPQANLMATLTDGIIGGELPWHMIIAGIVFGIILYMIKVPVMTFAIGFYLPISTTSIILIGALVRILVEVLGKKDTEAVQEERMSSGVSLSSGLVAGASIIGLLGIILQVSGVVTPGTPTGFIGSNAMAWVLMVILIIAIVAPLMSIKKAPAAEKSDE</sequence>
<feature type="transmembrane region" description="Helical" evidence="6">
    <location>
        <begin position="56"/>
        <end position="77"/>
    </location>
</feature>
<dbReference type="RefSeq" id="WP_279369097.1">
    <property type="nucleotide sequence ID" value="NZ_JAMWFP010000015.1"/>
</dbReference>
<keyword evidence="4 6" id="KW-1133">Transmembrane helix</keyword>
<dbReference type="GO" id="GO:0035673">
    <property type="term" value="F:oligopeptide transmembrane transporter activity"/>
    <property type="evidence" value="ECO:0007669"/>
    <property type="project" value="InterPro"/>
</dbReference>
<dbReference type="InterPro" id="IPR004813">
    <property type="entry name" value="OPT"/>
</dbReference>
<feature type="transmembrane region" description="Helical" evidence="6">
    <location>
        <begin position="578"/>
        <end position="605"/>
    </location>
</feature>
<feature type="transmembrane region" description="Helical" evidence="6">
    <location>
        <begin position="357"/>
        <end position="377"/>
    </location>
</feature>
<organism evidence="7 8">
    <name type="scientific">Lactococcus formosensis</name>
    <dbReference type="NCBI Taxonomy" id="1281486"/>
    <lineage>
        <taxon>Bacteria</taxon>
        <taxon>Bacillati</taxon>
        <taxon>Bacillota</taxon>
        <taxon>Bacilli</taxon>
        <taxon>Lactobacillales</taxon>
        <taxon>Streptococcaceae</taxon>
        <taxon>Lactococcus</taxon>
    </lineage>
</organism>
<keyword evidence="5 6" id="KW-0472">Membrane</keyword>
<evidence type="ECO:0000256" key="3">
    <source>
        <dbReference type="ARBA" id="ARBA00022692"/>
    </source>
</evidence>
<feature type="transmembrane region" description="Helical" evidence="6">
    <location>
        <begin position="175"/>
        <end position="203"/>
    </location>
</feature>
<gene>
    <name evidence="7" type="ORF">NF717_10725</name>
</gene>
<feature type="transmembrane region" description="Helical" evidence="6">
    <location>
        <begin position="289"/>
        <end position="311"/>
    </location>
</feature>
<dbReference type="Proteomes" id="UP001153199">
    <property type="component" value="Unassembled WGS sequence"/>
</dbReference>
<feature type="transmembrane region" description="Helical" evidence="6">
    <location>
        <begin position="617"/>
        <end position="637"/>
    </location>
</feature>
<evidence type="ECO:0000256" key="4">
    <source>
        <dbReference type="ARBA" id="ARBA00022989"/>
    </source>
</evidence>
<evidence type="ECO:0000256" key="5">
    <source>
        <dbReference type="ARBA" id="ARBA00023136"/>
    </source>
</evidence>
<evidence type="ECO:0000313" key="8">
    <source>
        <dbReference type="Proteomes" id="UP001153199"/>
    </source>
</evidence>
<reference evidence="7" key="1">
    <citation type="submission" date="2022-06" db="EMBL/GenBank/DDBJ databases">
        <title>Lactococcus from bovine mastitis in China.</title>
        <authorList>
            <person name="Lin Y."/>
            <person name="Han B."/>
        </authorList>
    </citation>
    <scope>NUCLEOTIDE SEQUENCE</scope>
    <source>
        <strain evidence="7">Ningxia-I-26</strain>
    </source>
</reference>
<protein>
    <submittedName>
        <fullName evidence="7">OPT/YSL family transporter</fullName>
    </submittedName>
</protein>
<proteinExistence type="predicted"/>
<comment type="caution">
    <text evidence="7">The sequence shown here is derived from an EMBL/GenBank/DDBJ whole genome shotgun (WGS) entry which is preliminary data.</text>
</comment>
<name>A0A9X4P1M4_9LACT</name>
<dbReference type="Pfam" id="PF03169">
    <property type="entry name" value="OPT"/>
    <property type="match status" value="1"/>
</dbReference>
<dbReference type="PANTHER" id="PTHR31645:SF0">
    <property type="entry name" value="OLIGOPEPTIDE TRANSPORTER YGL114W-RELATED"/>
    <property type="match status" value="1"/>
</dbReference>
<evidence type="ECO:0000313" key="7">
    <source>
        <dbReference type="EMBL" id="MDG6146115.1"/>
    </source>
</evidence>
<feature type="transmembrane region" description="Helical" evidence="6">
    <location>
        <begin position="389"/>
        <end position="411"/>
    </location>
</feature>
<dbReference type="EMBL" id="JAMWFV010000025">
    <property type="protein sequence ID" value="MDG6146115.1"/>
    <property type="molecule type" value="Genomic_DNA"/>
</dbReference>
<evidence type="ECO:0000256" key="2">
    <source>
        <dbReference type="ARBA" id="ARBA00022448"/>
    </source>
</evidence>
<dbReference type="PANTHER" id="PTHR31645">
    <property type="entry name" value="OLIGOPEPTIDE TRANSPORTER YGL114W-RELATED"/>
    <property type="match status" value="1"/>
</dbReference>
<keyword evidence="2" id="KW-0813">Transport</keyword>
<dbReference type="GO" id="GO:0016020">
    <property type="term" value="C:membrane"/>
    <property type="evidence" value="ECO:0007669"/>
    <property type="project" value="UniProtKB-SubCell"/>
</dbReference>
<keyword evidence="8" id="KW-1185">Reference proteome</keyword>
<feature type="transmembrane region" description="Helical" evidence="6">
    <location>
        <begin position="332"/>
        <end position="351"/>
    </location>
</feature>
<evidence type="ECO:0000256" key="6">
    <source>
        <dbReference type="SAM" id="Phobius"/>
    </source>
</evidence>
<dbReference type="InterPro" id="IPR045035">
    <property type="entry name" value="YSL-like"/>
</dbReference>
<dbReference type="AlphaFoldDB" id="A0A9X4P1M4"/>
<evidence type="ECO:0000256" key="1">
    <source>
        <dbReference type="ARBA" id="ARBA00004141"/>
    </source>
</evidence>
<feature type="transmembrane region" description="Helical" evidence="6">
    <location>
        <begin position="509"/>
        <end position="527"/>
    </location>
</feature>
<feature type="transmembrane region" description="Helical" evidence="6">
    <location>
        <begin position="417"/>
        <end position="437"/>
    </location>
</feature>
<comment type="subcellular location">
    <subcellularLocation>
        <location evidence="1">Membrane</location>
        <topology evidence="1">Multi-pass membrane protein</topology>
    </subcellularLocation>
</comment>